<gene>
    <name evidence="3" type="ORF">F9K24_13025</name>
</gene>
<evidence type="ECO:0000313" key="4">
    <source>
        <dbReference type="Proteomes" id="UP000460298"/>
    </source>
</evidence>
<dbReference type="Pfam" id="PF22052">
    <property type="entry name" value="DUF6937"/>
    <property type="match status" value="1"/>
</dbReference>
<dbReference type="EMBL" id="WBUI01000013">
    <property type="protein sequence ID" value="KAB2931514.1"/>
    <property type="molecule type" value="Genomic_DNA"/>
</dbReference>
<dbReference type="InterPro" id="IPR054217">
    <property type="entry name" value="DUF6937"/>
</dbReference>
<evidence type="ECO:0000259" key="1">
    <source>
        <dbReference type="Pfam" id="PF22052"/>
    </source>
</evidence>
<sequence length="462" mass="51156">MPSLYGQQPGPLSWAGSEALRLYLNVRYGGRIKPLSLKAQPSALHERCVQLQAGDSETSNIHEIGLLLSSIRMGYGHHRIARAVITWADDMHPALLDLMSVDAPQSGLIRDMEGLYSLFSRLSFDIGGPMQALWNAILLRGTIDTLAISTDLAKQYSPLFSSLQKDLLCMASYPFAAQMAVAAGFTKVLNLIPDNHPQYYLLAPGARNVVQTESSCARFQKMGVPADEIECAGHFVPRSIAENVAIDAQHRIERRRRNAPLRCLLSLGGTGAQAGFLRKLIERILPAIDEGRLFLMINCGEHADFASELISLLEAKKIPFTEVDSSEGLSRFGRWHAISSDEPTHAVTIFRFTEHGLSVRATDELIRCVDLLVTRPAQVAYFPVPKVLLRRLADHEIDSSNYLVELDECDAECSRPEQAADLILSMLPEDGPLIRRNEGIQRRSETGLYLGARRAVEMARSL</sequence>
<evidence type="ECO:0000259" key="2">
    <source>
        <dbReference type="Pfam" id="PF22053"/>
    </source>
</evidence>
<feature type="domain" description="DUF6938" evidence="2">
    <location>
        <begin position="224"/>
        <end position="459"/>
    </location>
</feature>
<organism evidence="3 4">
    <name type="scientific">Leptonema illini</name>
    <dbReference type="NCBI Taxonomy" id="183"/>
    <lineage>
        <taxon>Bacteria</taxon>
        <taxon>Pseudomonadati</taxon>
        <taxon>Spirochaetota</taxon>
        <taxon>Spirochaetia</taxon>
        <taxon>Leptospirales</taxon>
        <taxon>Leptospiraceae</taxon>
        <taxon>Leptonema</taxon>
    </lineage>
</organism>
<dbReference type="Pfam" id="PF22053">
    <property type="entry name" value="DUF6938"/>
    <property type="match status" value="1"/>
</dbReference>
<accession>A0A833H0I4</accession>
<dbReference type="AlphaFoldDB" id="A0A833H0I4"/>
<protein>
    <submittedName>
        <fullName evidence="3">Uncharacterized protein</fullName>
    </submittedName>
</protein>
<evidence type="ECO:0000313" key="3">
    <source>
        <dbReference type="EMBL" id="KAB2931514.1"/>
    </source>
</evidence>
<reference evidence="3 4" key="1">
    <citation type="submission" date="2019-10" db="EMBL/GenBank/DDBJ databases">
        <title>Extracellular Electron Transfer in a Candidatus Methanoperedens spp. Enrichment Culture.</title>
        <authorList>
            <person name="Berger S."/>
            <person name="Rangel Shaw D."/>
            <person name="Berben T."/>
            <person name="In 'T Zandt M."/>
            <person name="Frank J."/>
            <person name="Reimann J."/>
            <person name="Jetten M.S.M."/>
            <person name="Welte C.U."/>
        </authorList>
    </citation>
    <scope>NUCLEOTIDE SEQUENCE [LARGE SCALE GENOMIC DNA]</scope>
    <source>
        <strain evidence="3">SB12</strain>
    </source>
</reference>
<name>A0A833H0I4_9LEPT</name>
<proteinExistence type="predicted"/>
<comment type="caution">
    <text evidence="3">The sequence shown here is derived from an EMBL/GenBank/DDBJ whole genome shotgun (WGS) entry which is preliminary data.</text>
</comment>
<dbReference type="InterPro" id="IPR054218">
    <property type="entry name" value="DUF6938"/>
</dbReference>
<dbReference type="Proteomes" id="UP000460298">
    <property type="component" value="Unassembled WGS sequence"/>
</dbReference>
<feature type="domain" description="DUF6937" evidence="1">
    <location>
        <begin position="51"/>
        <end position="219"/>
    </location>
</feature>